<organism evidence="1 2">
    <name type="scientific">Halomonas urmiana</name>
    <dbReference type="NCBI Taxonomy" id="490901"/>
    <lineage>
        <taxon>Bacteria</taxon>
        <taxon>Pseudomonadati</taxon>
        <taxon>Pseudomonadota</taxon>
        <taxon>Gammaproteobacteria</taxon>
        <taxon>Oceanospirillales</taxon>
        <taxon>Halomonadaceae</taxon>
        <taxon>Halomonas</taxon>
    </lineage>
</organism>
<protein>
    <submittedName>
        <fullName evidence="1">Uncharacterized protein</fullName>
    </submittedName>
</protein>
<evidence type="ECO:0000313" key="1">
    <source>
        <dbReference type="EMBL" id="TLF52992.1"/>
    </source>
</evidence>
<sequence length="99" mass="11034">MGSPTPHIRIGAWSLESGVWSLESGVWSLESGQAERNPILRIPPSSVQCSMNFGRVLSFPRDDMQFHRASPGAMDDVDHRDRRLKHPMTTSFSGLMTPP</sequence>
<dbReference type="EMBL" id="VBUI01000003">
    <property type="protein sequence ID" value="TLF52992.1"/>
    <property type="molecule type" value="Genomic_DNA"/>
</dbReference>
<reference evidence="1 2" key="1">
    <citation type="journal article" date="2007" name="Int. J. Syst. Evol. Microbiol.">
        <title>Halomonas saccharevitans sp. nov., Halomonas arcis sp. nov. and Halomonas subterranea sp. nov., halophilic bacteria isolated from hypersaline environments of China.</title>
        <authorList>
            <person name="Xu X.W."/>
            <person name="Wu Y.H."/>
            <person name="Zhou Z."/>
            <person name="Wang C.S."/>
            <person name="Zhou Y.G."/>
            <person name="Zhang H.B."/>
            <person name="Wang Y."/>
            <person name="Wu M."/>
        </authorList>
    </citation>
    <scope>NUCLEOTIDE SEQUENCE [LARGE SCALE GENOMIC DNA]</scope>
    <source>
        <strain evidence="1 2">TBZ3</strain>
    </source>
</reference>
<dbReference type="AlphaFoldDB" id="A0A5R8MLA1"/>
<accession>A0A5R8MLA1</accession>
<name>A0A5R8MLA1_9GAMM</name>
<dbReference type="Proteomes" id="UP000306973">
    <property type="component" value="Unassembled WGS sequence"/>
</dbReference>
<keyword evidence="2" id="KW-1185">Reference proteome</keyword>
<proteinExistence type="predicted"/>
<gene>
    <name evidence="1" type="ORF">FEI13_02460</name>
</gene>
<evidence type="ECO:0000313" key="2">
    <source>
        <dbReference type="Proteomes" id="UP000306973"/>
    </source>
</evidence>
<comment type="caution">
    <text evidence="1">The sequence shown here is derived from an EMBL/GenBank/DDBJ whole genome shotgun (WGS) entry which is preliminary data.</text>
</comment>